<dbReference type="NCBIfam" id="TIGR00556">
    <property type="entry name" value="pantethn_trn"/>
    <property type="match status" value="1"/>
</dbReference>
<feature type="domain" description="4'-phosphopantetheinyl transferase" evidence="8">
    <location>
        <begin position="14"/>
        <end position="155"/>
    </location>
</feature>
<gene>
    <name evidence="9" type="ORF">CONLIGDRAFT_715277</name>
</gene>
<evidence type="ECO:0000256" key="2">
    <source>
        <dbReference type="ARBA" id="ARBA00022679"/>
    </source>
</evidence>
<keyword evidence="7" id="KW-0275">Fatty acid biosynthesis</keyword>
<sequence length="181" mass="20127">MASNFARFPLPFKVGTDICRTSRLKNLLQKRGGERFINRILTEEEVKLHSRVLVPFLEERKDGQMVIYTGEEMKGKAGPIEKVAPLLASRFAAKEAVIKASEDRISFHDILILKRTTGEKNGEPYAVIKAGKGRKEAREALLSISHDGDYTTAVCIAATEEIWLAAPKELTSAAEREGEVE</sequence>
<dbReference type="GO" id="GO:0000287">
    <property type="term" value="F:magnesium ion binding"/>
    <property type="evidence" value="ECO:0007669"/>
    <property type="project" value="InterPro"/>
</dbReference>
<keyword evidence="10" id="KW-1185">Reference proteome</keyword>
<dbReference type="AlphaFoldDB" id="A0A1J7INQ0"/>
<evidence type="ECO:0000256" key="5">
    <source>
        <dbReference type="ARBA" id="ARBA00022842"/>
    </source>
</evidence>
<dbReference type="InParanoid" id="A0A1J7INQ0"/>
<dbReference type="InterPro" id="IPR008278">
    <property type="entry name" value="4-PPantetheinyl_Trfase_dom"/>
</dbReference>
<proteinExistence type="inferred from homology"/>
<keyword evidence="3" id="KW-0479">Metal-binding</keyword>
<name>A0A1J7INQ0_9PEZI</name>
<dbReference type="SUPFAM" id="SSF56214">
    <property type="entry name" value="4'-phosphopantetheinyl transferase"/>
    <property type="match status" value="1"/>
</dbReference>
<dbReference type="InterPro" id="IPR004568">
    <property type="entry name" value="Ppantetheine-prot_Trfase_dom"/>
</dbReference>
<dbReference type="InterPro" id="IPR037143">
    <property type="entry name" value="4-PPantetheinyl_Trfase_dom_sf"/>
</dbReference>
<keyword evidence="2" id="KW-0808">Transferase</keyword>
<keyword evidence="4" id="KW-0276">Fatty acid metabolism</keyword>
<dbReference type="Pfam" id="PF01648">
    <property type="entry name" value="ACPS"/>
    <property type="match status" value="1"/>
</dbReference>
<accession>A0A1J7INQ0</accession>
<evidence type="ECO:0000256" key="6">
    <source>
        <dbReference type="ARBA" id="ARBA00023098"/>
    </source>
</evidence>
<reference evidence="9 10" key="1">
    <citation type="submission" date="2016-10" db="EMBL/GenBank/DDBJ databases">
        <title>Draft genome sequence of Coniochaeta ligniaria NRRL30616, a lignocellulolytic fungus for bioabatement of inhibitors in plant biomass hydrolysates.</title>
        <authorList>
            <consortium name="DOE Joint Genome Institute"/>
            <person name="Jimenez D.J."/>
            <person name="Hector R.E."/>
            <person name="Riley R."/>
            <person name="Sun H."/>
            <person name="Grigoriev I.V."/>
            <person name="Van Elsas J.D."/>
            <person name="Nichols N.N."/>
        </authorList>
    </citation>
    <scope>NUCLEOTIDE SEQUENCE [LARGE SCALE GENOMIC DNA]</scope>
    <source>
        <strain evidence="9 10">NRRL 30616</strain>
    </source>
</reference>
<evidence type="ECO:0000256" key="3">
    <source>
        <dbReference type="ARBA" id="ARBA00022723"/>
    </source>
</evidence>
<dbReference type="Proteomes" id="UP000182658">
    <property type="component" value="Unassembled WGS sequence"/>
</dbReference>
<dbReference type="Gene3D" id="3.90.470.20">
    <property type="entry name" value="4'-phosphopantetheinyl transferase domain"/>
    <property type="match status" value="1"/>
</dbReference>
<dbReference type="OrthoDB" id="15433at2759"/>
<keyword evidence="1" id="KW-0444">Lipid biosynthesis</keyword>
<dbReference type="HAMAP" id="MF_00101">
    <property type="entry name" value="AcpS"/>
    <property type="match status" value="1"/>
</dbReference>
<organism evidence="9 10">
    <name type="scientific">Coniochaeta ligniaria NRRL 30616</name>
    <dbReference type="NCBI Taxonomy" id="1408157"/>
    <lineage>
        <taxon>Eukaryota</taxon>
        <taxon>Fungi</taxon>
        <taxon>Dikarya</taxon>
        <taxon>Ascomycota</taxon>
        <taxon>Pezizomycotina</taxon>
        <taxon>Sordariomycetes</taxon>
        <taxon>Sordariomycetidae</taxon>
        <taxon>Coniochaetales</taxon>
        <taxon>Coniochaetaceae</taxon>
        <taxon>Coniochaeta</taxon>
    </lineage>
</organism>
<evidence type="ECO:0000256" key="1">
    <source>
        <dbReference type="ARBA" id="ARBA00022516"/>
    </source>
</evidence>
<evidence type="ECO:0000256" key="4">
    <source>
        <dbReference type="ARBA" id="ARBA00022832"/>
    </source>
</evidence>
<keyword evidence="5" id="KW-0460">Magnesium</keyword>
<keyword evidence="6" id="KW-0443">Lipid metabolism</keyword>
<dbReference type="InterPro" id="IPR002582">
    <property type="entry name" value="ACPS"/>
</dbReference>
<protein>
    <recommendedName>
        <fullName evidence="8">4'-phosphopantetheinyl transferase domain-containing protein</fullName>
    </recommendedName>
</protein>
<evidence type="ECO:0000313" key="10">
    <source>
        <dbReference type="Proteomes" id="UP000182658"/>
    </source>
</evidence>
<evidence type="ECO:0000313" key="9">
    <source>
        <dbReference type="EMBL" id="OIW28819.1"/>
    </source>
</evidence>
<dbReference type="EMBL" id="KV875098">
    <property type="protein sequence ID" value="OIW28819.1"/>
    <property type="molecule type" value="Genomic_DNA"/>
</dbReference>
<evidence type="ECO:0000256" key="7">
    <source>
        <dbReference type="ARBA" id="ARBA00023160"/>
    </source>
</evidence>
<evidence type="ECO:0000259" key="8">
    <source>
        <dbReference type="Pfam" id="PF01648"/>
    </source>
</evidence>
<dbReference type="GO" id="GO:0008897">
    <property type="term" value="F:holo-[acyl-carrier-protein] synthase activity"/>
    <property type="evidence" value="ECO:0007669"/>
    <property type="project" value="InterPro"/>
</dbReference>
<dbReference type="GO" id="GO:0006633">
    <property type="term" value="P:fatty acid biosynthetic process"/>
    <property type="evidence" value="ECO:0007669"/>
    <property type="project" value="UniProtKB-KW"/>
</dbReference>